<evidence type="ECO:0000256" key="1">
    <source>
        <dbReference type="SAM" id="Phobius"/>
    </source>
</evidence>
<dbReference type="AlphaFoldDB" id="R4Z5I7"/>
<dbReference type="STRING" id="1229780.BN381_420025"/>
<name>R4Z5I7_9ACTN</name>
<gene>
    <name evidence="2" type="ORF">BN381_420025</name>
</gene>
<evidence type="ECO:0008006" key="4">
    <source>
        <dbReference type="Google" id="ProtNLM"/>
    </source>
</evidence>
<accession>R4Z5I7</accession>
<sequence>MTVTEESRYHLHQQLDDAVGEKGATTMMELLPPVGWADVATKRDLDHQTEKLEFMVRAEVAEVSAKVDRVRAELEKAMRHQLTVLLSAMVSIAGLMIALSVYGPS</sequence>
<dbReference type="RefSeq" id="WP_012228798.1">
    <property type="nucleotide sequence ID" value="NZ_HG422565.1"/>
</dbReference>
<evidence type="ECO:0000313" key="3">
    <source>
        <dbReference type="Proteomes" id="UP000018291"/>
    </source>
</evidence>
<keyword evidence="1" id="KW-0472">Membrane</keyword>
<proteinExistence type="predicted"/>
<keyword evidence="1" id="KW-0812">Transmembrane</keyword>
<keyword evidence="1" id="KW-1133">Transmembrane helix</keyword>
<dbReference type="Proteomes" id="UP000018291">
    <property type="component" value="Unassembled WGS sequence"/>
</dbReference>
<dbReference type="OrthoDB" id="5245190at2"/>
<keyword evidence="3" id="KW-1185">Reference proteome</keyword>
<dbReference type="EMBL" id="CANL01000037">
    <property type="protein sequence ID" value="CCM64596.1"/>
    <property type="molecule type" value="Genomic_DNA"/>
</dbReference>
<evidence type="ECO:0000313" key="2">
    <source>
        <dbReference type="EMBL" id="CCM64596.1"/>
    </source>
</evidence>
<protein>
    <recommendedName>
        <fullName evidence="4">DUF1640 domain-containing protein</fullName>
    </recommendedName>
</protein>
<organism evidence="2 3">
    <name type="scientific">Candidatus Neomicrothrix parvicella RN1</name>
    <dbReference type="NCBI Taxonomy" id="1229780"/>
    <lineage>
        <taxon>Bacteria</taxon>
        <taxon>Bacillati</taxon>
        <taxon>Actinomycetota</taxon>
        <taxon>Acidimicrobiia</taxon>
        <taxon>Acidimicrobiales</taxon>
        <taxon>Microthrixaceae</taxon>
        <taxon>Candidatus Neomicrothrix</taxon>
    </lineage>
</organism>
<feature type="transmembrane region" description="Helical" evidence="1">
    <location>
        <begin position="82"/>
        <end position="102"/>
    </location>
</feature>
<dbReference type="HOGENOM" id="CLU_176843_0_0_11"/>
<comment type="caution">
    <text evidence="2">The sequence shown here is derived from an EMBL/GenBank/DDBJ whole genome shotgun (WGS) entry which is preliminary data.</text>
</comment>
<reference evidence="2 3" key="1">
    <citation type="journal article" date="2013" name="ISME J.">
        <title>Metabolic model for the filamentous 'Candidatus Microthrix parvicella' based on genomic and metagenomic analyses.</title>
        <authorList>
            <person name="Jon McIlroy S."/>
            <person name="Kristiansen R."/>
            <person name="Albertsen M."/>
            <person name="Michael Karst S."/>
            <person name="Rossetti S."/>
            <person name="Lund Nielsen J."/>
            <person name="Tandoi V."/>
            <person name="James Seviour R."/>
            <person name="Nielsen P.H."/>
        </authorList>
    </citation>
    <scope>NUCLEOTIDE SEQUENCE [LARGE SCALE GENOMIC DNA]</scope>
    <source>
        <strain evidence="2 3">RN1</strain>
    </source>
</reference>